<accession>A0A1Q9D9L5</accession>
<comment type="caution">
    <text evidence="3">The sequence shown here is derived from an EMBL/GenBank/DDBJ whole genome shotgun (WGS) entry which is preliminary data.</text>
</comment>
<dbReference type="Gene3D" id="3.30.70.330">
    <property type="match status" value="1"/>
</dbReference>
<dbReference type="EMBL" id="LSRX01000648">
    <property type="protein sequence ID" value="OLP91825.1"/>
    <property type="molecule type" value="Genomic_DNA"/>
</dbReference>
<keyword evidence="1" id="KW-0694">RNA-binding</keyword>
<dbReference type="OrthoDB" id="413147at2759"/>
<evidence type="ECO:0000313" key="3">
    <source>
        <dbReference type="EMBL" id="OLP91825.1"/>
    </source>
</evidence>
<dbReference type="SUPFAM" id="SSF54928">
    <property type="entry name" value="RNA-binding domain, RBD"/>
    <property type="match status" value="1"/>
</dbReference>
<dbReference type="AlphaFoldDB" id="A0A1Q9D9L5"/>
<evidence type="ECO:0000256" key="1">
    <source>
        <dbReference type="PROSITE-ProRule" id="PRU00176"/>
    </source>
</evidence>
<dbReference type="InterPro" id="IPR035979">
    <property type="entry name" value="RBD_domain_sf"/>
</dbReference>
<proteinExistence type="predicted"/>
<sequence length="208" mass="23634">MRLDGRFVRLPNQPATARPAKPQNMCLNFPRIFPARQMALGVSAVDQEIASLPPSKFWGPVVTGPPPGLEHMGIQLLQHPLLNMMHQLEVHSNPQKIPEEFTLWSEEFGLHPSSIQWQATTKMMIRNIPARCTEPEFRQYLNTLAQREYVLEMPKTSASKCKGYAFVQMRDPEDLVALAREMWQTCVPSRMSPRPLKIHPAEPQGPAC</sequence>
<name>A0A1Q9D9L5_SYMMI</name>
<dbReference type="PROSITE" id="PS50102">
    <property type="entry name" value="RRM"/>
    <property type="match status" value="1"/>
</dbReference>
<dbReference type="InterPro" id="IPR012677">
    <property type="entry name" value="Nucleotide-bd_a/b_plait_sf"/>
</dbReference>
<organism evidence="3 4">
    <name type="scientific">Symbiodinium microadriaticum</name>
    <name type="common">Dinoflagellate</name>
    <name type="synonym">Zooxanthella microadriatica</name>
    <dbReference type="NCBI Taxonomy" id="2951"/>
    <lineage>
        <taxon>Eukaryota</taxon>
        <taxon>Sar</taxon>
        <taxon>Alveolata</taxon>
        <taxon>Dinophyceae</taxon>
        <taxon>Suessiales</taxon>
        <taxon>Symbiodiniaceae</taxon>
        <taxon>Symbiodinium</taxon>
    </lineage>
</organism>
<feature type="domain" description="RRM" evidence="2">
    <location>
        <begin position="121"/>
        <end position="203"/>
    </location>
</feature>
<dbReference type="Pfam" id="PF00076">
    <property type="entry name" value="RRM_1"/>
    <property type="match status" value="1"/>
</dbReference>
<dbReference type="Proteomes" id="UP000186817">
    <property type="component" value="Unassembled WGS sequence"/>
</dbReference>
<evidence type="ECO:0000313" key="4">
    <source>
        <dbReference type="Proteomes" id="UP000186817"/>
    </source>
</evidence>
<dbReference type="InterPro" id="IPR000504">
    <property type="entry name" value="RRM_dom"/>
</dbReference>
<gene>
    <name evidence="3" type="ORF">AK812_SmicGene26454</name>
</gene>
<keyword evidence="4" id="KW-1185">Reference proteome</keyword>
<protein>
    <recommendedName>
        <fullName evidence="2">RRM domain-containing protein</fullName>
    </recommendedName>
</protein>
<dbReference type="GO" id="GO:0003723">
    <property type="term" value="F:RNA binding"/>
    <property type="evidence" value="ECO:0007669"/>
    <property type="project" value="UniProtKB-UniRule"/>
</dbReference>
<evidence type="ECO:0000259" key="2">
    <source>
        <dbReference type="PROSITE" id="PS50102"/>
    </source>
</evidence>
<reference evidence="3 4" key="1">
    <citation type="submission" date="2016-02" db="EMBL/GenBank/DDBJ databases">
        <title>Genome analysis of coral dinoflagellate symbionts highlights evolutionary adaptations to a symbiotic lifestyle.</title>
        <authorList>
            <person name="Aranda M."/>
            <person name="Li Y."/>
            <person name="Liew Y.J."/>
            <person name="Baumgarten S."/>
            <person name="Simakov O."/>
            <person name="Wilson M."/>
            <person name="Piel J."/>
            <person name="Ashoor H."/>
            <person name="Bougouffa S."/>
            <person name="Bajic V.B."/>
            <person name="Ryu T."/>
            <person name="Ravasi T."/>
            <person name="Bayer T."/>
            <person name="Micklem G."/>
            <person name="Kim H."/>
            <person name="Bhak J."/>
            <person name="Lajeunesse T.C."/>
            <person name="Voolstra C.R."/>
        </authorList>
    </citation>
    <scope>NUCLEOTIDE SEQUENCE [LARGE SCALE GENOMIC DNA]</scope>
    <source>
        <strain evidence="3 4">CCMP2467</strain>
    </source>
</reference>